<dbReference type="NCBIfam" id="TIGR01414">
    <property type="entry name" value="autotrans_barl"/>
    <property type="match status" value="1"/>
</dbReference>
<dbReference type="Pfam" id="PF03797">
    <property type="entry name" value="Autotransporter"/>
    <property type="match status" value="1"/>
</dbReference>
<evidence type="ECO:0000313" key="3">
    <source>
        <dbReference type="Proteomes" id="UP000244908"/>
    </source>
</evidence>
<keyword evidence="3" id="KW-1185">Reference proteome</keyword>
<dbReference type="Gene3D" id="2.160.20.20">
    <property type="match status" value="1"/>
</dbReference>
<dbReference type="InterPro" id="IPR005546">
    <property type="entry name" value="Autotransporte_beta"/>
</dbReference>
<dbReference type="InterPro" id="IPR012332">
    <property type="entry name" value="Autotransporter_pectin_lyase_C"/>
</dbReference>
<proteinExistence type="predicted"/>
<dbReference type="Gene3D" id="2.40.128.130">
    <property type="entry name" value="Autotransporter beta-domain"/>
    <property type="match status" value="1"/>
</dbReference>
<protein>
    <submittedName>
        <fullName evidence="2">Autotransporter outer membrane beta-barrel domain-containing protein</fullName>
    </submittedName>
</protein>
<dbReference type="PANTHER" id="PTHR35037:SF3">
    <property type="entry name" value="C-TERMINAL REGION OF AIDA-LIKE PROTEIN"/>
    <property type="match status" value="1"/>
</dbReference>
<dbReference type="Proteomes" id="UP000244908">
    <property type="component" value="Chromosome"/>
</dbReference>
<sequence length="1444" mass="146565">MHMVRKKTEALIGAIILTLGGTISSSFALDLPSASAGCNFTCDLNNTLGTVFVVTSNLTGSVNSAIIAHPMLDNSSLIINPGVTLLANNNNASISIFGNNNVLLNNGTITAGRGLNLHFSNNTTIINNGSIIGLSSLYDGIYAGGTGMKIYNSADAVISGYIGIETLGPANTGTIINAGTITGTDGTAIKFAGANNAIILATSSVINGDIETEMASGNTLLLQGGINSTGTLVSSLTGSGFESLMVDAAGSTWTLQGTNIITGATTVQMGTLNAANAASLGTSAVGINAAGVLDLSFNGSSFSNSISNDGILVVSGHNDTLASNINGAGTNRITGANAAIAGNNGTFTGLWDIASGGSAAVTAQSNLGPASTQINGTLNLLPINGGFAYGNVLTGTGILHAVMATATDAFSFSPSAGTDFSGTVALGLGRFDLSGVNTAALTHAMLRIDSGNLTTVGNGNQTIDGLSFNGGTALFDASVLGAPSALTTITTTGPLDISGIGTVQAFIPSSFTNSSPTVNTELPLLQQDDAPVIKKLVIAQGSLIGSGGGLALIDQNGLPISNAQTLPIEQNSQTVAIGTYDYRMSSGSDGDGLYISYGLKTLDLFGTDVNALILTPAVNATGPATDMSAKITGTGDLAIEAGLGALVSLSNPLNDYTGATFARTGTLQFMAENVLGLSSHLDVFTNSVVDMNGRSQSVGALNSEAGAQIVISGASTLSITDSQRVSGDRYGGGIEANTLFGSGTISVADSTLHVNGTQPGFAGSLNIGNATEIIANAAAAFDAAQQIAFTHADGLFTFGSNAAVNSGWTAVPNGTSLASFVGEGTVRFQDAANVYIAGNNGLFSGVFDIAPGAVMHVDTQAALGSATISANGIFDAIANSDWQLATSVTGSGSVQKSGSSVLTVDQALSGFSGLTDITAGTLIAGDATMTGSLIGGNVHIASGAYLSGTGTVMGPVNNQGNIAALNALSGHGGDPVSNLAIGSLTNSGVIQLAGTTTGNTLTVTNGLTSNGGKLLINTELASDNAQTDRLILNGGTTSGTTSVIVRNTNGTGAATVTGIRIVETTNGAETGRDAFIVDPLSSGYRAGQGTLAIGAYDYSLLRGGTDGTGGNINDWYLSSFVNSSPDSTPTPFFRPEGGAYIDNRQTAQSMFLLTFRDREGQGLSAMQDNDRAAWARVIGYKTKAKAGSDSLSVESTTVATQIGVDLFDSIMPAGRFKTGAMVGFGRADIDSRSSVNSSMTADGNVDGSSVGAYATWMEDPKGSSGPYVDTWLQYGWFSNSVTGNGLASENYHANTFSASLEAGYGFGIAQSQNWHLSFEPQLQAIYQNYSASSFTETGGTRISFPDDNSVITRAGGRLQGMYDVEGGLIVRPYVEANWWHTPAKDGVKMNGDIIDWNKPANTAEAKLGIAGEHAKKWSFWVQVTGETGDRYYGYGGQVGGSFAW</sequence>
<organism evidence="2 3">
    <name type="scientific">Limnobaculum parvum</name>
    <dbReference type="NCBI Taxonomy" id="2172103"/>
    <lineage>
        <taxon>Bacteria</taxon>
        <taxon>Pseudomonadati</taxon>
        <taxon>Pseudomonadota</taxon>
        <taxon>Gammaproteobacteria</taxon>
        <taxon>Enterobacterales</taxon>
        <taxon>Budviciaceae</taxon>
        <taxon>Limnobaculum</taxon>
    </lineage>
</organism>
<dbReference type="InterPro" id="IPR051551">
    <property type="entry name" value="Autotransporter_adhesion"/>
</dbReference>
<dbReference type="SMART" id="SM00869">
    <property type="entry name" value="Autotransporter"/>
    <property type="match status" value="1"/>
</dbReference>
<evidence type="ECO:0000313" key="2">
    <source>
        <dbReference type="EMBL" id="AWH88433.1"/>
    </source>
</evidence>
<dbReference type="InterPro" id="IPR036709">
    <property type="entry name" value="Autotransporte_beta_dom_sf"/>
</dbReference>
<dbReference type="EMBL" id="CP029185">
    <property type="protein sequence ID" value="AWH88433.1"/>
    <property type="molecule type" value="Genomic_DNA"/>
</dbReference>
<dbReference type="GO" id="GO:0019867">
    <property type="term" value="C:outer membrane"/>
    <property type="evidence" value="ECO:0007669"/>
    <property type="project" value="InterPro"/>
</dbReference>
<dbReference type="Pfam" id="PF18883">
    <property type="entry name" value="AC_1"/>
    <property type="match status" value="1"/>
</dbReference>
<feature type="domain" description="Autotransporter" evidence="1">
    <location>
        <begin position="1166"/>
        <end position="1444"/>
    </location>
</feature>
<gene>
    <name evidence="2" type="ORF">HYN51_07640</name>
</gene>
<dbReference type="SUPFAM" id="SSF103515">
    <property type="entry name" value="Autotransporter"/>
    <property type="match status" value="1"/>
</dbReference>
<evidence type="ECO:0000259" key="1">
    <source>
        <dbReference type="PROSITE" id="PS51208"/>
    </source>
</evidence>
<reference evidence="2 3" key="1">
    <citation type="journal article" date="2019" name="Int. J. Syst. Evol. Microbiol.">
        <title>Limnobaculum parvum gen. nov., sp. nov., isolated from a freshwater lake.</title>
        <authorList>
            <person name="Baek C."/>
            <person name="Shin S.K."/>
            <person name="Yi H."/>
        </authorList>
    </citation>
    <scope>NUCLEOTIDE SEQUENCE [LARGE SCALE GENOMIC DNA]</scope>
    <source>
        <strain evidence="2 3">HYN0051</strain>
    </source>
</reference>
<dbReference type="KEGG" id="lpv:HYN51_07640"/>
<dbReference type="InterPro" id="IPR011050">
    <property type="entry name" value="Pectin_lyase_fold/virulence"/>
</dbReference>
<dbReference type="SUPFAM" id="SSF51126">
    <property type="entry name" value="Pectin lyase-like"/>
    <property type="match status" value="2"/>
</dbReference>
<dbReference type="InterPro" id="IPR043990">
    <property type="entry name" value="AC_1"/>
</dbReference>
<name>A0A2Y9TXJ0_9GAMM</name>
<dbReference type="CDD" id="cd01344">
    <property type="entry name" value="PL2_Passenger_AT"/>
    <property type="match status" value="1"/>
</dbReference>
<dbReference type="PROSITE" id="PS51208">
    <property type="entry name" value="AUTOTRANSPORTER"/>
    <property type="match status" value="1"/>
</dbReference>
<dbReference type="PANTHER" id="PTHR35037">
    <property type="entry name" value="C-TERMINAL REGION OF AIDA-LIKE PROTEIN"/>
    <property type="match status" value="1"/>
</dbReference>
<accession>A0A2Y9TXJ0</accession>
<dbReference type="InterPro" id="IPR006315">
    <property type="entry name" value="OM_autotransptr_brl_dom"/>
</dbReference>